<evidence type="ECO:0000313" key="2">
    <source>
        <dbReference type="Proteomes" id="UP000076738"/>
    </source>
</evidence>
<dbReference type="STRING" id="1330018.A0A167G5W5"/>
<reference evidence="1 2" key="1">
    <citation type="journal article" date="2016" name="Mol. Biol. Evol.">
        <title>Comparative Genomics of Early-Diverging Mushroom-Forming Fungi Provides Insights into the Origins of Lignocellulose Decay Capabilities.</title>
        <authorList>
            <person name="Nagy L.G."/>
            <person name="Riley R."/>
            <person name="Tritt A."/>
            <person name="Adam C."/>
            <person name="Daum C."/>
            <person name="Floudas D."/>
            <person name="Sun H."/>
            <person name="Yadav J.S."/>
            <person name="Pangilinan J."/>
            <person name="Larsson K.H."/>
            <person name="Matsuura K."/>
            <person name="Barry K."/>
            <person name="Labutti K."/>
            <person name="Kuo R."/>
            <person name="Ohm R.A."/>
            <person name="Bhattacharya S.S."/>
            <person name="Shirouzu T."/>
            <person name="Yoshinaga Y."/>
            <person name="Martin F.M."/>
            <person name="Grigoriev I.V."/>
            <person name="Hibbett D.S."/>
        </authorList>
    </citation>
    <scope>NUCLEOTIDE SEQUENCE [LARGE SCALE GENOMIC DNA]</scope>
    <source>
        <strain evidence="1 2">TUFC12733</strain>
    </source>
</reference>
<gene>
    <name evidence="1" type="ORF">CALVIDRAFT_542892</name>
</gene>
<dbReference type="OrthoDB" id="7984201at2759"/>
<proteinExistence type="predicted"/>
<evidence type="ECO:0000313" key="1">
    <source>
        <dbReference type="EMBL" id="KZO90202.1"/>
    </source>
</evidence>
<organism evidence="1 2">
    <name type="scientific">Calocera viscosa (strain TUFC12733)</name>
    <dbReference type="NCBI Taxonomy" id="1330018"/>
    <lineage>
        <taxon>Eukaryota</taxon>
        <taxon>Fungi</taxon>
        <taxon>Dikarya</taxon>
        <taxon>Basidiomycota</taxon>
        <taxon>Agaricomycotina</taxon>
        <taxon>Dacrymycetes</taxon>
        <taxon>Dacrymycetales</taxon>
        <taxon>Dacrymycetaceae</taxon>
        <taxon>Calocera</taxon>
    </lineage>
</organism>
<dbReference type="Proteomes" id="UP000076738">
    <property type="component" value="Unassembled WGS sequence"/>
</dbReference>
<name>A0A167G5W5_CALVF</name>
<accession>A0A167G5W5</accession>
<dbReference type="Pfam" id="PF26146">
    <property type="entry name" value="PI-PLC_X"/>
    <property type="match status" value="1"/>
</dbReference>
<keyword evidence="2" id="KW-1185">Reference proteome</keyword>
<sequence length="125" mass="13519">MKTTSDCFVNRTHGEPTTQLYMFNHFLDTAGSIGSIPFSTPGKFALGTTNAVSGAGSLGAQAEKCIAEYSRAPNFMLVDFYEVSARSVFDIAAGIKLCTDDAHRERAGQCDADRGGWRERRAGDE</sequence>
<protein>
    <submittedName>
        <fullName evidence="1">Uncharacterized protein</fullName>
    </submittedName>
</protein>
<dbReference type="EMBL" id="KV417348">
    <property type="protein sequence ID" value="KZO90202.1"/>
    <property type="molecule type" value="Genomic_DNA"/>
</dbReference>
<dbReference type="AlphaFoldDB" id="A0A167G5W5"/>